<keyword evidence="17" id="KW-1185">Reference proteome</keyword>
<evidence type="ECO:0000256" key="2">
    <source>
        <dbReference type="ARBA" id="ARBA00022448"/>
    </source>
</evidence>
<comment type="caution">
    <text evidence="16">The sequence shown here is derived from an EMBL/GenBank/DDBJ whole genome shotgun (WGS) entry which is preliminary data.</text>
</comment>
<proteinExistence type="inferred from homology"/>
<dbReference type="InterPro" id="IPR039426">
    <property type="entry name" value="TonB-dep_rcpt-like"/>
</dbReference>
<dbReference type="Gene3D" id="2.40.170.20">
    <property type="entry name" value="TonB-dependent receptor, beta-barrel domain"/>
    <property type="match status" value="1"/>
</dbReference>
<evidence type="ECO:0000256" key="12">
    <source>
        <dbReference type="RuleBase" id="RU003357"/>
    </source>
</evidence>
<evidence type="ECO:0000256" key="6">
    <source>
        <dbReference type="ARBA" id="ARBA00023004"/>
    </source>
</evidence>
<dbReference type="Proteomes" id="UP001162881">
    <property type="component" value="Unassembled WGS sequence"/>
</dbReference>
<dbReference type="Pfam" id="PF07715">
    <property type="entry name" value="Plug"/>
    <property type="match status" value="1"/>
</dbReference>
<comment type="subcellular location">
    <subcellularLocation>
        <location evidence="1 11">Cell outer membrane</location>
        <topology evidence="1 11">Multi-pass membrane protein</topology>
    </subcellularLocation>
</comment>
<evidence type="ECO:0000259" key="15">
    <source>
        <dbReference type="Pfam" id="PF07715"/>
    </source>
</evidence>
<evidence type="ECO:0000256" key="9">
    <source>
        <dbReference type="ARBA" id="ARBA00023136"/>
    </source>
</evidence>
<comment type="similarity">
    <text evidence="11 12">Belongs to the TonB-dependent receptor family.</text>
</comment>
<evidence type="ECO:0000259" key="14">
    <source>
        <dbReference type="Pfam" id="PF00593"/>
    </source>
</evidence>
<dbReference type="RefSeq" id="WP_244018509.1">
    <property type="nucleotide sequence ID" value="NZ_JALHLF010000019.1"/>
</dbReference>
<keyword evidence="10 11" id="KW-0998">Cell outer membrane</keyword>
<dbReference type="PANTHER" id="PTHR32552:SF81">
    <property type="entry name" value="TONB-DEPENDENT OUTER MEMBRANE RECEPTOR"/>
    <property type="match status" value="1"/>
</dbReference>
<gene>
    <name evidence="16" type="ORF">MTR62_07355</name>
</gene>
<dbReference type="CDD" id="cd01347">
    <property type="entry name" value="ligand_gated_channel"/>
    <property type="match status" value="1"/>
</dbReference>
<name>A0ABT0BBT1_9SPHN</name>
<evidence type="ECO:0000256" key="4">
    <source>
        <dbReference type="ARBA" id="ARBA00022496"/>
    </source>
</evidence>
<sequence length="711" mass="76869">MARFFKIGPSFAALSVALAALSNSASAQEATASDTATPAAPGEIVVTAERRETTLQDTPLAITAITGAGLVQQGVRNPVDLASRVPSLQVGTSGQVYLRGVGTSNVNEASDPTVAVHVDGVYLARPQSVLAAGFYDVSRVEVLRGPQGTLYGRNATAGSINIITNKPEFDNKAQVAVEVGNYNSLITSGYANLALTDNLAVRASFQTVRHDGYLDSQVKTHPDGDSADSKSFRVQALYDNNDGFTALLRLDRTVDNGINTIYGAKTRTLGESEAASTDDERYPANNNSLYEGVSLELNQDVGPGTLTYLGAYRFSHDHKQSEYLPFDGAALFNNRDKTIQQELRYAGTFGPVDFVGGVFYFHEDNNVQTRFQSGDMYYAFIQNPTKSESIAVYGQATVSLTDALRATGGLRYTHDKKSRYGAGYLEDLDFVVQSQFATNAAEGAWNRVNWKAGLEYDVAPQVMAYAHASTGYKAGGYYDGEGPNNTFKPEDITAYEAGVKSRLFGNAVTLNLDGFYYDYKNLQVSTYADVTGSGAQSQVTLNAGKARSYGIEGALNAALTKADRLDVQIGLLHATYTSFYLEGGDEFSGSGNPVDYTGNKLAKSPGMTLNAGYEHDFEIFSGVLTLRAQTHYESSKYLDYHNFASTYQGGFTRSDVIATFKPDAASWSLSAYVRNIENNRPWIDLIPRSATVADGNVGAPRLYGARLTYDF</sequence>
<dbReference type="InterPro" id="IPR036942">
    <property type="entry name" value="Beta-barrel_TonB_sf"/>
</dbReference>
<dbReference type="InterPro" id="IPR000531">
    <property type="entry name" value="Beta-barrel_TonB"/>
</dbReference>
<feature type="domain" description="TonB-dependent receptor plug" evidence="15">
    <location>
        <begin position="55"/>
        <end position="158"/>
    </location>
</feature>
<evidence type="ECO:0000256" key="11">
    <source>
        <dbReference type="PROSITE-ProRule" id="PRU01360"/>
    </source>
</evidence>
<feature type="signal peptide" evidence="13">
    <location>
        <begin position="1"/>
        <end position="27"/>
    </location>
</feature>
<keyword evidence="7" id="KW-0406">Ion transport</keyword>
<feature type="domain" description="TonB-dependent receptor-like beta-barrel" evidence="14">
    <location>
        <begin position="241"/>
        <end position="676"/>
    </location>
</feature>
<dbReference type="Pfam" id="PF00593">
    <property type="entry name" value="TonB_dep_Rec_b-barrel"/>
    <property type="match status" value="1"/>
</dbReference>
<keyword evidence="6" id="KW-0408">Iron</keyword>
<evidence type="ECO:0000256" key="8">
    <source>
        <dbReference type="ARBA" id="ARBA00023077"/>
    </source>
</evidence>
<evidence type="ECO:0000256" key="5">
    <source>
        <dbReference type="ARBA" id="ARBA00022692"/>
    </source>
</evidence>
<keyword evidence="3 11" id="KW-1134">Transmembrane beta strand</keyword>
<evidence type="ECO:0000313" key="17">
    <source>
        <dbReference type="Proteomes" id="UP001162881"/>
    </source>
</evidence>
<evidence type="ECO:0000256" key="13">
    <source>
        <dbReference type="SAM" id="SignalP"/>
    </source>
</evidence>
<keyword evidence="9 11" id="KW-0472">Membrane</keyword>
<evidence type="ECO:0000313" key="16">
    <source>
        <dbReference type="EMBL" id="MCJ2182507.1"/>
    </source>
</evidence>
<evidence type="ECO:0000256" key="10">
    <source>
        <dbReference type="ARBA" id="ARBA00023237"/>
    </source>
</evidence>
<evidence type="ECO:0000256" key="7">
    <source>
        <dbReference type="ARBA" id="ARBA00023065"/>
    </source>
</evidence>
<dbReference type="EMBL" id="JALHLF010000019">
    <property type="protein sequence ID" value="MCJ2182507.1"/>
    <property type="molecule type" value="Genomic_DNA"/>
</dbReference>
<keyword evidence="16" id="KW-0675">Receptor</keyword>
<dbReference type="InterPro" id="IPR012910">
    <property type="entry name" value="Plug_dom"/>
</dbReference>
<evidence type="ECO:0000256" key="3">
    <source>
        <dbReference type="ARBA" id="ARBA00022452"/>
    </source>
</evidence>
<protein>
    <submittedName>
        <fullName evidence="16">TonB-dependent receptor</fullName>
    </submittedName>
</protein>
<feature type="chain" id="PRO_5047096261" evidence="13">
    <location>
        <begin position="28"/>
        <end position="711"/>
    </location>
</feature>
<keyword evidence="4" id="KW-0410">Iron transport</keyword>
<accession>A0ABT0BBT1</accession>
<dbReference type="SUPFAM" id="SSF56935">
    <property type="entry name" value="Porins"/>
    <property type="match status" value="1"/>
</dbReference>
<evidence type="ECO:0000256" key="1">
    <source>
        <dbReference type="ARBA" id="ARBA00004571"/>
    </source>
</evidence>
<keyword evidence="13" id="KW-0732">Signal</keyword>
<dbReference type="PANTHER" id="PTHR32552">
    <property type="entry name" value="FERRICHROME IRON RECEPTOR-RELATED"/>
    <property type="match status" value="1"/>
</dbReference>
<dbReference type="PROSITE" id="PS52016">
    <property type="entry name" value="TONB_DEPENDENT_REC_3"/>
    <property type="match status" value="1"/>
</dbReference>
<keyword evidence="2 11" id="KW-0813">Transport</keyword>
<reference evidence="16" key="1">
    <citation type="submission" date="2022-03" db="EMBL/GenBank/DDBJ databases">
        <title>Identification of a novel bacterium isolated from mangrove sediments.</title>
        <authorList>
            <person name="Pan X."/>
        </authorList>
    </citation>
    <scope>NUCLEOTIDE SEQUENCE</scope>
    <source>
        <strain evidence="16">B1949</strain>
    </source>
</reference>
<organism evidence="16 17">
    <name type="scientific">Novosphingobium organovorum</name>
    <dbReference type="NCBI Taxonomy" id="2930092"/>
    <lineage>
        <taxon>Bacteria</taxon>
        <taxon>Pseudomonadati</taxon>
        <taxon>Pseudomonadota</taxon>
        <taxon>Alphaproteobacteria</taxon>
        <taxon>Sphingomonadales</taxon>
        <taxon>Sphingomonadaceae</taxon>
        <taxon>Novosphingobium</taxon>
    </lineage>
</organism>
<keyword evidence="5 11" id="KW-0812">Transmembrane</keyword>
<keyword evidence="8 12" id="KW-0798">TonB box</keyword>